<evidence type="ECO:0000259" key="2">
    <source>
        <dbReference type="Pfam" id="PF20434"/>
    </source>
</evidence>
<dbReference type="PANTHER" id="PTHR48081:SF33">
    <property type="entry name" value="KYNURENINE FORMAMIDASE"/>
    <property type="match status" value="1"/>
</dbReference>
<dbReference type="SUPFAM" id="SSF53474">
    <property type="entry name" value="alpha/beta-Hydrolases"/>
    <property type="match status" value="1"/>
</dbReference>
<dbReference type="InterPro" id="IPR050300">
    <property type="entry name" value="GDXG_lipolytic_enzyme"/>
</dbReference>
<dbReference type="PANTHER" id="PTHR48081">
    <property type="entry name" value="AB HYDROLASE SUPERFAMILY PROTEIN C4A8.06C"/>
    <property type="match status" value="1"/>
</dbReference>
<proteinExistence type="predicted"/>
<dbReference type="GO" id="GO:0016787">
    <property type="term" value="F:hydrolase activity"/>
    <property type="evidence" value="ECO:0007669"/>
    <property type="project" value="UniProtKB-KW"/>
</dbReference>
<dbReference type="Proteomes" id="UP000054683">
    <property type="component" value="Unassembled WGS sequence"/>
</dbReference>
<dbReference type="AlphaFoldDB" id="A0A158FFH3"/>
<gene>
    <name evidence="3" type="ORF">AWB69_01092</name>
</gene>
<dbReference type="Pfam" id="PF20434">
    <property type="entry name" value="BD-FAE"/>
    <property type="match status" value="1"/>
</dbReference>
<dbReference type="InterPro" id="IPR029058">
    <property type="entry name" value="AB_hydrolase_fold"/>
</dbReference>
<feature type="domain" description="BD-FAE-like" evidence="2">
    <location>
        <begin position="61"/>
        <end position="152"/>
    </location>
</feature>
<protein>
    <submittedName>
        <fullName evidence="3">Esterase</fullName>
    </submittedName>
</protein>
<evidence type="ECO:0000313" key="4">
    <source>
        <dbReference type="Proteomes" id="UP000054683"/>
    </source>
</evidence>
<sequence>MQSPWRTMDRATLDAAYSNGDPPADFETRSAAFYAAHPGAELDVRYGPAPRERFDFFPASSDKQSPAPTFVFVHGGYWQSCDKELCAFVAEGPLARGMNVVVAEYTLAPISSMTQIVSEIGRLLDFLVEQRHTTLILGGHSAGGHLTAMHRYHPAVKYALPVSGLFDLEPISAGRLNDKLGLSAEEITRFSPMRHIAQGAPMVVTVGNAELPELIRHSHDYAHACADASEHVTYLPVPGADHFSILYDLADPDGLQLRALAKLMQD</sequence>
<dbReference type="InterPro" id="IPR049492">
    <property type="entry name" value="BD-FAE-like_dom"/>
</dbReference>
<evidence type="ECO:0000313" key="3">
    <source>
        <dbReference type="EMBL" id="SAL18554.1"/>
    </source>
</evidence>
<organism evidence="3 4">
    <name type="scientific">Caballeronia udeis</name>
    <dbReference type="NCBI Taxonomy" id="1232866"/>
    <lineage>
        <taxon>Bacteria</taxon>
        <taxon>Pseudomonadati</taxon>
        <taxon>Pseudomonadota</taxon>
        <taxon>Betaproteobacteria</taxon>
        <taxon>Burkholderiales</taxon>
        <taxon>Burkholderiaceae</taxon>
        <taxon>Caballeronia</taxon>
    </lineage>
</organism>
<dbReference type="RefSeq" id="WP_062082902.1">
    <property type="nucleotide sequence ID" value="NZ_FCOK02000004.1"/>
</dbReference>
<evidence type="ECO:0000256" key="1">
    <source>
        <dbReference type="ARBA" id="ARBA00022801"/>
    </source>
</evidence>
<dbReference type="OrthoDB" id="9771666at2"/>
<dbReference type="Gene3D" id="3.40.50.1820">
    <property type="entry name" value="alpha/beta hydrolase"/>
    <property type="match status" value="1"/>
</dbReference>
<name>A0A158FFH3_9BURK</name>
<keyword evidence="1" id="KW-0378">Hydrolase</keyword>
<accession>A0A158FFH3</accession>
<dbReference type="EMBL" id="FCOK02000004">
    <property type="protein sequence ID" value="SAL18554.1"/>
    <property type="molecule type" value="Genomic_DNA"/>
</dbReference>
<reference evidence="3 4" key="1">
    <citation type="submission" date="2016-01" db="EMBL/GenBank/DDBJ databases">
        <authorList>
            <person name="Oliw E.H."/>
        </authorList>
    </citation>
    <scope>NUCLEOTIDE SEQUENCE [LARGE SCALE GENOMIC DNA]</scope>
    <source>
        <strain evidence="3">LMG 27134</strain>
    </source>
</reference>